<reference evidence="3" key="1">
    <citation type="journal article" date="2014" name="Science">
        <title>Ancient hybridizations among the ancestral genomes of bread wheat.</title>
        <authorList>
            <consortium name="International Wheat Genome Sequencing Consortium,"/>
            <person name="Marcussen T."/>
            <person name="Sandve S.R."/>
            <person name="Heier L."/>
            <person name="Spannagl M."/>
            <person name="Pfeifer M."/>
            <person name="Jakobsen K.S."/>
            <person name="Wulff B.B."/>
            <person name="Steuernagel B."/>
            <person name="Mayer K.F."/>
            <person name="Olsen O.A."/>
        </authorList>
    </citation>
    <scope>NUCLEOTIDE SEQUENCE [LARGE SCALE GENOMIC DNA]</scope>
    <source>
        <strain evidence="3">cv. AL8/78</strain>
    </source>
</reference>
<reference evidence="2" key="4">
    <citation type="submission" date="2019-03" db="UniProtKB">
        <authorList>
            <consortium name="EnsemblPlants"/>
        </authorList>
    </citation>
    <scope>IDENTIFICATION</scope>
</reference>
<dbReference type="Gramene" id="AET6Gv20753200.4">
    <property type="protein sequence ID" value="AET6Gv20753200.4"/>
    <property type="gene ID" value="AET6Gv20753200"/>
</dbReference>
<dbReference type="AlphaFoldDB" id="A0A453PJJ3"/>
<reference evidence="2" key="5">
    <citation type="journal article" date="2021" name="G3 (Bethesda)">
        <title>Aegilops tauschii genome assembly Aet v5.0 features greater sequence contiguity and improved annotation.</title>
        <authorList>
            <person name="Wang L."/>
            <person name="Zhu T."/>
            <person name="Rodriguez J.C."/>
            <person name="Deal K.R."/>
            <person name="Dubcovsky J."/>
            <person name="McGuire P.E."/>
            <person name="Lux T."/>
            <person name="Spannagl M."/>
            <person name="Mayer K.F.X."/>
            <person name="Baldrich P."/>
            <person name="Meyers B.C."/>
            <person name="Huo N."/>
            <person name="Gu Y.Q."/>
            <person name="Zhou H."/>
            <person name="Devos K.M."/>
            <person name="Bennetzen J.L."/>
            <person name="Unver T."/>
            <person name="Budak H."/>
            <person name="Gulick P.J."/>
            <person name="Galiba G."/>
            <person name="Kalapos B."/>
            <person name="Nelson D.R."/>
            <person name="Li P."/>
            <person name="You F.M."/>
            <person name="Luo M.C."/>
            <person name="Dvorak J."/>
        </authorList>
    </citation>
    <scope>NUCLEOTIDE SEQUENCE [LARGE SCALE GENOMIC DNA]</scope>
    <source>
        <strain evidence="2">cv. AL8/78</strain>
    </source>
</reference>
<reference evidence="2" key="3">
    <citation type="journal article" date="2017" name="Nature">
        <title>Genome sequence of the progenitor of the wheat D genome Aegilops tauschii.</title>
        <authorList>
            <person name="Luo M.C."/>
            <person name="Gu Y.Q."/>
            <person name="Puiu D."/>
            <person name="Wang H."/>
            <person name="Twardziok S.O."/>
            <person name="Deal K.R."/>
            <person name="Huo N."/>
            <person name="Zhu T."/>
            <person name="Wang L."/>
            <person name="Wang Y."/>
            <person name="McGuire P.E."/>
            <person name="Liu S."/>
            <person name="Long H."/>
            <person name="Ramasamy R.K."/>
            <person name="Rodriguez J.C."/>
            <person name="Van S.L."/>
            <person name="Yuan L."/>
            <person name="Wang Z."/>
            <person name="Xia Z."/>
            <person name="Xiao L."/>
            <person name="Anderson O.D."/>
            <person name="Ouyang S."/>
            <person name="Liang Y."/>
            <person name="Zimin A.V."/>
            <person name="Pertea G."/>
            <person name="Qi P."/>
            <person name="Bennetzen J.L."/>
            <person name="Dai X."/>
            <person name="Dawson M.W."/>
            <person name="Muller H.G."/>
            <person name="Kugler K."/>
            <person name="Rivarola-Duarte L."/>
            <person name="Spannagl M."/>
            <person name="Mayer K.F.X."/>
            <person name="Lu F.H."/>
            <person name="Bevan M.W."/>
            <person name="Leroy P."/>
            <person name="Li P."/>
            <person name="You F.M."/>
            <person name="Sun Q."/>
            <person name="Liu Z."/>
            <person name="Lyons E."/>
            <person name="Wicker T."/>
            <person name="Salzberg S.L."/>
            <person name="Devos K.M."/>
            <person name="Dvorak J."/>
        </authorList>
    </citation>
    <scope>NUCLEOTIDE SEQUENCE [LARGE SCALE GENOMIC DNA]</scope>
    <source>
        <strain evidence="2">cv. AL8/78</strain>
    </source>
</reference>
<accession>A0A453PJJ3</accession>
<feature type="region of interest" description="Disordered" evidence="1">
    <location>
        <begin position="22"/>
        <end position="84"/>
    </location>
</feature>
<dbReference type="Proteomes" id="UP000015105">
    <property type="component" value="Chromosome 6D"/>
</dbReference>
<reference evidence="3" key="2">
    <citation type="journal article" date="2017" name="Nat. Plants">
        <title>The Aegilops tauschii genome reveals multiple impacts of transposons.</title>
        <authorList>
            <person name="Zhao G."/>
            <person name="Zou C."/>
            <person name="Li K."/>
            <person name="Wang K."/>
            <person name="Li T."/>
            <person name="Gao L."/>
            <person name="Zhang X."/>
            <person name="Wang H."/>
            <person name="Yang Z."/>
            <person name="Liu X."/>
            <person name="Jiang W."/>
            <person name="Mao L."/>
            <person name="Kong X."/>
            <person name="Jiao Y."/>
            <person name="Jia J."/>
        </authorList>
    </citation>
    <scope>NUCLEOTIDE SEQUENCE [LARGE SCALE GENOMIC DNA]</scope>
    <source>
        <strain evidence="3">cv. AL8/78</strain>
    </source>
</reference>
<dbReference type="EnsemblPlants" id="AET6Gv20753200.4">
    <property type="protein sequence ID" value="AET6Gv20753200.4"/>
    <property type="gene ID" value="AET6Gv20753200"/>
</dbReference>
<feature type="compositionally biased region" description="Low complexity" evidence="1">
    <location>
        <begin position="30"/>
        <end position="40"/>
    </location>
</feature>
<sequence>MCRLYPVIVAHGHPFLIHLIPPQATHLRPRGTPTTPLRRPISQSPDPTRPLPTQTPLPLSSSQQTRASQASSRTTPHPTLHDAS</sequence>
<organism evidence="2 3">
    <name type="scientific">Aegilops tauschii subsp. strangulata</name>
    <name type="common">Goatgrass</name>
    <dbReference type="NCBI Taxonomy" id="200361"/>
    <lineage>
        <taxon>Eukaryota</taxon>
        <taxon>Viridiplantae</taxon>
        <taxon>Streptophyta</taxon>
        <taxon>Embryophyta</taxon>
        <taxon>Tracheophyta</taxon>
        <taxon>Spermatophyta</taxon>
        <taxon>Magnoliopsida</taxon>
        <taxon>Liliopsida</taxon>
        <taxon>Poales</taxon>
        <taxon>Poaceae</taxon>
        <taxon>BOP clade</taxon>
        <taxon>Pooideae</taxon>
        <taxon>Triticodae</taxon>
        <taxon>Triticeae</taxon>
        <taxon>Triticinae</taxon>
        <taxon>Aegilops</taxon>
    </lineage>
</organism>
<keyword evidence="3" id="KW-1185">Reference proteome</keyword>
<feature type="compositionally biased region" description="Low complexity" evidence="1">
    <location>
        <begin position="56"/>
        <end position="75"/>
    </location>
</feature>
<evidence type="ECO:0000313" key="3">
    <source>
        <dbReference type="Proteomes" id="UP000015105"/>
    </source>
</evidence>
<name>A0A453PJJ3_AEGTS</name>
<protein>
    <submittedName>
        <fullName evidence="2">Uncharacterized protein</fullName>
    </submittedName>
</protein>
<proteinExistence type="predicted"/>
<evidence type="ECO:0000256" key="1">
    <source>
        <dbReference type="SAM" id="MobiDB-lite"/>
    </source>
</evidence>
<evidence type="ECO:0000313" key="2">
    <source>
        <dbReference type="EnsemblPlants" id="AET6Gv20753200.4"/>
    </source>
</evidence>